<evidence type="ECO:0000256" key="4">
    <source>
        <dbReference type="SAM" id="Coils"/>
    </source>
</evidence>
<feature type="region of interest" description="Disordered" evidence="5">
    <location>
        <begin position="1"/>
        <end position="22"/>
    </location>
</feature>
<evidence type="ECO:0000256" key="5">
    <source>
        <dbReference type="SAM" id="MobiDB-lite"/>
    </source>
</evidence>
<dbReference type="InterPro" id="IPR004827">
    <property type="entry name" value="bZIP"/>
</dbReference>
<feature type="compositionally biased region" description="Low complexity" evidence="5">
    <location>
        <begin position="350"/>
        <end position="367"/>
    </location>
</feature>
<feature type="compositionally biased region" description="Low complexity" evidence="5">
    <location>
        <begin position="392"/>
        <end position="410"/>
    </location>
</feature>
<feature type="domain" description="BZIP" evidence="6">
    <location>
        <begin position="470"/>
        <end position="485"/>
    </location>
</feature>
<feature type="coiled-coil region" evidence="4">
    <location>
        <begin position="480"/>
        <end position="517"/>
    </location>
</feature>
<dbReference type="InterPro" id="IPR004826">
    <property type="entry name" value="bZIP_Maf"/>
</dbReference>
<feature type="region of interest" description="Disordered" evidence="5">
    <location>
        <begin position="172"/>
        <end position="284"/>
    </location>
</feature>
<evidence type="ECO:0000256" key="3">
    <source>
        <dbReference type="ARBA" id="ARBA00023163"/>
    </source>
</evidence>
<protein>
    <recommendedName>
        <fullName evidence="6">BZIP domain-containing protein</fullName>
    </recommendedName>
</protein>
<keyword evidence="3" id="KW-0804">Transcription</keyword>
<reference evidence="7 8" key="1">
    <citation type="journal article" date="2018" name="Nat. Ecol. Evol.">
        <title>Genomic signatures of mitonuclear coevolution across populations of Tigriopus californicus.</title>
        <authorList>
            <person name="Barreto F.S."/>
            <person name="Watson E.T."/>
            <person name="Lima T.G."/>
            <person name="Willett C.S."/>
            <person name="Edmands S."/>
            <person name="Li W."/>
            <person name="Burton R.S."/>
        </authorList>
    </citation>
    <scope>NUCLEOTIDE SEQUENCE [LARGE SCALE GENOMIC DNA]</scope>
    <source>
        <strain evidence="7 8">San Diego</strain>
    </source>
</reference>
<keyword evidence="2" id="KW-0238">DNA-binding</keyword>
<evidence type="ECO:0000313" key="8">
    <source>
        <dbReference type="Proteomes" id="UP000318571"/>
    </source>
</evidence>
<organism evidence="7 8">
    <name type="scientific">Tigriopus californicus</name>
    <name type="common">Marine copepod</name>
    <dbReference type="NCBI Taxonomy" id="6832"/>
    <lineage>
        <taxon>Eukaryota</taxon>
        <taxon>Metazoa</taxon>
        <taxon>Ecdysozoa</taxon>
        <taxon>Arthropoda</taxon>
        <taxon>Crustacea</taxon>
        <taxon>Multicrustacea</taxon>
        <taxon>Hexanauplia</taxon>
        <taxon>Copepoda</taxon>
        <taxon>Harpacticoida</taxon>
        <taxon>Harpacticidae</taxon>
        <taxon>Tigriopus</taxon>
    </lineage>
</organism>
<dbReference type="OMA" id="PREHEPP"/>
<dbReference type="STRING" id="6832.A0A553PF26"/>
<evidence type="ECO:0000256" key="2">
    <source>
        <dbReference type="ARBA" id="ARBA00023125"/>
    </source>
</evidence>
<dbReference type="Gene3D" id="1.10.880.10">
    <property type="entry name" value="Transcription factor, Skn-1-like, DNA-binding domain"/>
    <property type="match status" value="1"/>
</dbReference>
<feature type="compositionally biased region" description="Polar residues" evidence="5">
    <location>
        <begin position="7"/>
        <end position="17"/>
    </location>
</feature>
<keyword evidence="8" id="KW-1185">Reference proteome</keyword>
<feature type="compositionally biased region" description="Basic and acidic residues" evidence="5">
    <location>
        <begin position="261"/>
        <end position="270"/>
    </location>
</feature>
<keyword evidence="4" id="KW-0175">Coiled coil</keyword>
<dbReference type="Pfam" id="PF03131">
    <property type="entry name" value="bZIP_Maf"/>
    <property type="match status" value="1"/>
</dbReference>
<gene>
    <name evidence="7" type="ORF">TCAL_10218</name>
</gene>
<feature type="region of interest" description="Disordered" evidence="5">
    <location>
        <begin position="334"/>
        <end position="434"/>
    </location>
</feature>
<dbReference type="EMBL" id="VCGU01000004">
    <property type="protein sequence ID" value="TRY76276.1"/>
    <property type="molecule type" value="Genomic_DNA"/>
</dbReference>
<dbReference type="GO" id="GO:0003677">
    <property type="term" value="F:DNA binding"/>
    <property type="evidence" value="ECO:0007669"/>
    <property type="project" value="UniProtKB-KW"/>
</dbReference>
<evidence type="ECO:0000259" key="6">
    <source>
        <dbReference type="PROSITE" id="PS00036"/>
    </source>
</evidence>
<dbReference type="Proteomes" id="UP000318571">
    <property type="component" value="Chromosome 5"/>
</dbReference>
<name>A0A553PF26_TIGCA</name>
<sequence length="545" mass="60990">MEKDANQRSPDSTTTFNPRKRRLIEEWDARSCQTPDVKGLPSKNKCGPLDLKDDWKESQTIKDARNYANLIPDTEFIRPYPSLARTPSAFSALEPRRSNLSLNTSLYAPQPLPPTYPTHIATTRPPPGMPINGFLSPREQTRNLIEIARHTLPGPAVEKTHSRDISPEVTLELARDNDSSNPYDPRGNVPIRSRHSPPYPLPPGGGTIHHLPKPPSPVRNIPMFPEQGRHRHMEPSPPLSHPYLRHSPPPPTHTITSGEYRGNDPREHEPPPMNGLRTSPHGDQRPMSLIHLPPDVGIVRESAFQAPIAHPQYPPSQMPHPSLIRNGHVRLSPELSERGAPPRQMYPYYDDSSISPSDSGCSSGRGSNPVSPMIDVPSNPVAGPSHAKGPRSKNPSGSESSTTSTKTPGSRNGERRGGRPSTGSRLNNLIPPDCPLTEEQIVDLDIDSFNDLMGKHHFSEESIAKYRDLRRKGKNRQAAKKSRQKKISELDILRQQAEEKKAALQEMKRQREIQKGREAEISRRIRLKKQWIMNKTQMDTTMDAC</sequence>
<feature type="region of interest" description="Disordered" evidence="5">
    <location>
        <begin position="33"/>
        <end position="52"/>
    </location>
</feature>
<evidence type="ECO:0000313" key="7">
    <source>
        <dbReference type="EMBL" id="TRY76276.1"/>
    </source>
</evidence>
<dbReference type="CDD" id="cd14686">
    <property type="entry name" value="bZIP"/>
    <property type="match status" value="1"/>
</dbReference>
<evidence type="ECO:0000256" key="1">
    <source>
        <dbReference type="ARBA" id="ARBA00023015"/>
    </source>
</evidence>
<keyword evidence="1" id="KW-0805">Transcription regulation</keyword>
<comment type="caution">
    <text evidence="7">The sequence shown here is derived from an EMBL/GenBank/DDBJ whole genome shotgun (WGS) entry which is preliminary data.</text>
</comment>
<dbReference type="SUPFAM" id="SSF47454">
    <property type="entry name" value="A DNA-binding domain in eukaryotic transcription factors"/>
    <property type="match status" value="1"/>
</dbReference>
<accession>A0A553PF26</accession>
<dbReference type="GO" id="GO:0003700">
    <property type="term" value="F:DNA-binding transcription factor activity"/>
    <property type="evidence" value="ECO:0007669"/>
    <property type="project" value="InterPro"/>
</dbReference>
<dbReference type="InterPro" id="IPR008917">
    <property type="entry name" value="TF_DNA-bd_sf"/>
</dbReference>
<dbReference type="PROSITE" id="PS00036">
    <property type="entry name" value="BZIP_BASIC"/>
    <property type="match status" value="1"/>
</dbReference>
<dbReference type="AlphaFoldDB" id="A0A553PF26"/>
<proteinExistence type="predicted"/>